<dbReference type="Proteomes" id="UP000054018">
    <property type="component" value="Unassembled WGS sequence"/>
</dbReference>
<keyword evidence="1" id="KW-0472">Membrane</keyword>
<reference evidence="3" key="2">
    <citation type="submission" date="2015-01" db="EMBL/GenBank/DDBJ databases">
        <title>Evolutionary Origins and Diversification of the Mycorrhizal Mutualists.</title>
        <authorList>
            <consortium name="DOE Joint Genome Institute"/>
            <consortium name="Mycorrhizal Genomics Consortium"/>
            <person name="Kohler A."/>
            <person name="Kuo A."/>
            <person name="Nagy L.G."/>
            <person name="Floudas D."/>
            <person name="Copeland A."/>
            <person name="Barry K.W."/>
            <person name="Cichocki N."/>
            <person name="Veneault-Fourrey C."/>
            <person name="LaButti K."/>
            <person name="Lindquist E.A."/>
            <person name="Lipzen A."/>
            <person name="Lundell T."/>
            <person name="Morin E."/>
            <person name="Murat C."/>
            <person name="Riley R."/>
            <person name="Ohm R."/>
            <person name="Sun H."/>
            <person name="Tunlid A."/>
            <person name="Henrissat B."/>
            <person name="Grigoriev I.V."/>
            <person name="Hibbett D.S."/>
            <person name="Martin F."/>
        </authorList>
    </citation>
    <scope>NUCLEOTIDE SEQUENCE [LARGE SCALE GENOMIC DNA]</scope>
    <source>
        <strain evidence="3">441</strain>
    </source>
</reference>
<keyword evidence="3" id="KW-1185">Reference proteome</keyword>
<organism evidence="2 3">
    <name type="scientific">Pisolithus microcarpus 441</name>
    <dbReference type="NCBI Taxonomy" id="765257"/>
    <lineage>
        <taxon>Eukaryota</taxon>
        <taxon>Fungi</taxon>
        <taxon>Dikarya</taxon>
        <taxon>Basidiomycota</taxon>
        <taxon>Agaricomycotina</taxon>
        <taxon>Agaricomycetes</taxon>
        <taxon>Agaricomycetidae</taxon>
        <taxon>Boletales</taxon>
        <taxon>Sclerodermatineae</taxon>
        <taxon>Pisolithaceae</taxon>
        <taxon>Pisolithus</taxon>
    </lineage>
</organism>
<evidence type="ECO:0000256" key="1">
    <source>
        <dbReference type="SAM" id="Phobius"/>
    </source>
</evidence>
<reference evidence="2 3" key="1">
    <citation type="submission" date="2014-04" db="EMBL/GenBank/DDBJ databases">
        <authorList>
            <consortium name="DOE Joint Genome Institute"/>
            <person name="Kuo A."/>
            <person name="Kohler A."/>
            <person name="Costa M.D."/>
            <person name="Nagy L.G."/>
            <person name="Floudas D."/>
            <person name="Copeland A."/>
            <person name="Barry K.W."/>
            <person name="Cichocki N."/>
            <person name="Veneault-Fourrey C."/>
            <person name="LaButti K."/>
            <person name="Lindquist E.A."/>
            <person name="Lipzen A."/>
            <person name="Lundell T."/>
            <person name="Morin E."/>
            <person name="Murat C."/>
            <person name="Sun H."/>
            <person name="Tunlid A."/>
            <person name="Henrissat B."/>
            <person name="Grigoriev I.V."/>
            <person name="Hibbett D.S."/>
            <person name="Martin F."/>
            <person name="Nordberg H.P."/>
            <person name="Cantor M.N."/>
            <person name="Hua S.X."/>
        </authorList>
    </citation>
    <scope>NUCLEOTIDE SEQUENCE [LARGE SCALE GENOMIC DNA]</scope>
    <source>
        <strain evidence="2 3">441</strain>
    </source>
</reference>
<accession>A0A0D0A7D4</accession>
<protein>
    <submittedName>
        <fullName evidence="2">Uncharacterized protein</fullName>
    </submittedName>
</protein>
<proteinExistence type="predicted"/>
<gene>
    <name evidence="2" type="ORF">PISMIDRAFT_148346</name>
</gene>
<dbReference type="HOGENOM" id="CLU_2543417_0_0_1"/>
<keyword evidence="1" id="KW-1133">Transmembrane helix</keyword>
<name>A0A0D0A7D4_9AGAM</name>
<dbReference type="EMBL" id="KN833694">
    <property type="protein sequence ID" value="KIK27983.1"/>
    <property type="molecule type" value="Genomic_DNA"/>
</dbReference>
<dbReference type="AlphaFoldDB" id="A0A0D0A7D4"/>
<keyword evidence="1" id="KW-0812">Transmembrane</keyword>
<evidence type="ECO:0000313" key="2">
    <source>
        <dbReference type="EMBL" id="KIK27983.1"/>
    </source>
</evidence>
<sequence length="83" mass="9378">MKGSVPTVSGWCPELVLHVRSPLSIQPPTITRTVFVIYIFLPPQCVSFISVYYHRTLCSSSRFDHIDTTTYLGAQCQLPLHIL</sequence>
<evidence type="ECO:0000313" key="3">
    <source>
        <dbReference type="Proteomes" id="UP000054018"/>
    </source>
</evidence>
<feature type="transmembrane region" description="Helical" evidence="1">
    <location>
        <begin position="35"/>
        <end position="53"/>
    </location>
</feature>